<name>A0A370GPZ6_9BACI</name>
<accession>A0A370GPZ6</accession>
<dbReference type="EMBL" id="QQAY01000002">
    <property type="protein sequence ID" value="RDI45795.1"/>
    <property type="molecule type" value="Genomic_DNA"/>
</dbReference>
<reference evidence="1 2" key="1">
    <citation type="submission" date="2018-07" db="EMBL/GenBank/DDBJ databases">
        <title>Genomic Encyclopedia of Type Strains, Phase IV (KMG-IV): sequencing the most valuable type-strain genomes for metagenomic binning, comparative biology and taxonomic classification.</title>
        <authorList>
            <person name="Goeker M."/>
        </authorList>
    </citation>
    <scope>NUCLEOTIDE SEQUENCE [LARGE SCALE GENOMIC DNA]</scope>
    <source>
        <strain evidence="1 2">DSM 25281</strain>
    </source>
</reference>
<organism evidence="1 2">
    <name type="scientific">Falsibacillus pallidus</name>
    <dbReference type="NCBI Taxonomy" id="493781"/>
    <lineage>
        <taxon>Bacteria</taxon>
        <taxon>Bacillati</taxon>
        <taxon>Bacillota</taxon>
        <taxon>Bacilli</taxon>
        <taxon>Bacillales</taxon>
        <taxon>Bacillaceae</taxon>
        <taxon>Falsibacillus</taxon>
    </lineage>
</organism>
<sequence length="182" mass="20726">MAAILKITSAIIHLPILVGLLVHTSKSAGLLALDHRSLHLPMHQCTVVINSLLSITVAGPRWSFTNFPFKKMGLSPHFHRYLYDCRRLLSSLLFNFSAKGNYSTVIFKSSSFFVKICCHFVCSNKKFNFPSFQPSFALKVFSPFLKPLIRLDSPDLMIFFIFAAETLLPRIFFENVKPHLVF</sequence>
<evidence type="ECO:0000313" key="2">
    <source>
        <dbReference type="Proteomes" id="UP000255326"/>
    </source>
</evidence>
<dbReference type="AlphaFoldDB" id="A0A370GPZ6"/>
<keyword evidence="2" id="KW-1185">Reference proteome</keyword>
<protein>
    <submittedName>
        <fullName evidence="1">Uncharacterized protein</fullName>
    </submittedName>
</protein>
<gene>
    <name evidence="1" type="ORF">DFR59_102429</name>
</gene>
<dbReference type="Proteomes" id="UP000255326">
    <property type="component" value="Unassembled WGS sequence"/>
</dbReference>
<proteinExistence type="predicted"/>
<comment type="caution">
    <text evidence="1">The sequence shown here is derived from an EMBL/GenBank/DDBJ whole genome shotgun (WGS) entry which is preliminary data.</text>
</comment>
<evidence type="ECO:0000313" key="1">
    <source>
        <dbReference type="EMBL" id="RDI45795.1"/>
    </source>
</evidence>